<dbReference type="EMBL" id="WMIA01000011">
    <property type="protein sequence ID" value="MTF39363.1"/>
    <property type="molecule type" value="Genomic_DNA"/>
</dbReference>
<dbReference type="Proteomes" id="UP000437131">
    <property type="component" value="Unassembled WGS sequence"/>
</dbReference>
<dbReference type="AlphaFoldDB" id="A0A844GUX5"/>
<comment type="caution">
    <text evidence="1">The sequence shown here is derived from an EMBL/GenBank/DDBJ whole genome shotgun (WGS) entry which is preliminary data.</text>
</comment>
<accession>A0A844GUX5</accession>
<evidence type="ECO:0000313" key="1">
    <source>
        <dbReference type="EMBL" id="MTF39363.1"/>
    </source>
</evidence>
<protein>
    <recommendedName>
        <fullName evidence="3">Alpha/beta hydrolase</fullName>
    </recommendedName>
</protein>
<evidence type="ECO:0008006" key="3">
    <source>
        <dbReference type="Google" id="ProtNLM"/>
    </source>
</evidence>
<dbReference type="RefSeq" id="WP_155083983.1">
    <property type="nucleotide sequence ID" value="NZ_WMIA01000011.1"/>
</dbReference>
<sequence length="210" mass="24063">MNNQQPLIVIIGGFHKTEITINFVNYLYSQIKAIKDLKYIIIPTDKVQPLDGLSAYNFLSNYLVNQSCFPRPIIVISFSAGVVGAIILGKLWKARNGEVLCLLAFDGWGVPLIADFPCYRVSHDHFTHFSSLLLGGEESSFYAQPMVNHLELWRSPLEIQGRWQMKLGVEKTVKMTDFIQFCLQKEIDNYIKKCKKYSETEAKNNHKKNN</sequence>
<evidence type="ECO:0000313" key="2">
    <source>
        <dbReference type="Proteomes" id="UP000437131"/>
    </source>
</evidence>
<organism evidence="1 2">
    <name type="scientific">Cyanobacterium aponinum 0216</name>
    <dbReference type="NCBI Taxonomy" id="2676140"/>
    <lineage>
        <taxon>Bacteria</taxon>
        <taxon>Bacillati</taxon>
        <taxon>Cyanobacteriota</taxon>
        <taxon>Cyanophyceae</taxon>
        <taxon>Oscillatoriophycideae</taxon>
        <taxon>Chroococcales</taxon>
        <taxon>Geminocystaceae</taxon>
        <taxon>Cyanobacterium</taxon>
    </lineage>
</organism>
<proteinExistence type="predicted"/>
<reference evidence="1 2" key="1">
    <citation type="submission" date="2019-11" db="EMBL/GenBank/DDBJ databases">
        <title>Isolation of a new High Light Tolerant Cyanobacteria.</title>
        <authorList>
            <person name="Dobson Z."/>
            <person name="Vaughn N."/>
            <person name="Vaughn M."/>
            <person name="Fromme P."/>
            <person name="Mazor Y."/>
        </authorList>
    </citation>
    <scope>NUCLEOTIDE SEQUENCE [LARGE SCALE GENOMIC DNA]</scope>
    <source>
        <strain evidence="1 2">0216</strain>
    </source>
</reference>
<name>A0A844GUX5_9CHRO</name>
<gene>
    <name evidence="1" type="ORF">GGC33_10555</name>
</gene>